<keyword evidence="6" id="KW-0408">Iron</keyword>
<keyword evidence="11" id="KW-0255">Endonuclease</keyword>
<keyword evidence="8" id="KW-0234">DNA repair</keyword>
<dbReference type="InterPro" id="IPR023170">
    <property type="entry name" value="HhH_base_excis_C"/>
</dbReference>
<evidence type="ECO:0000256" key="2">
    <source>
        <dbReference type="ARBA" id="ARBA00008343"/>
    </source>
</evidence>
<feature type="domain" description="HhH-GPD" evidence="10">
    <location>
        <begin position="37"/>
        <end position="193"/>
    </location>
</feature>
<dbReference type="PIRSF" id="PIRSF001435">
    <property type="entry name" value="Nth"/>
    <property type="match status" value="1"/>
</dbReference>
<dbReference type="Gene3D" id="1.10.1670.10">
    <property type="entry name" value="Helix-hairpin-Helix base-excision DNA repair enzymes (C-terminal)"/>
    <property type="match status" value="1"/>
</dbReference>
<keyword evidence="11" id="KW-0540">Nuclease</keyword>
<proteinExistence type="inferred from homology"/>
<dbReference type="CDD" id="cd00056">
    <property type="entry name" value="ENDO3c"/>
    <property type="match status" value="1"/>
</dbReference>
<name>A0A832CVH0_9BACT</name>
<dbReference type="InterPro" id="IPR003265">
    <property type="entry name" value="HhH-GPD_domain"/>
</dbReference>
<dbReference type="PROSITE" id="PS00764">
    <property type="entry name" value="ENDONUCLEASE_III_1"/>
    <property type="match status" value="1"/>
</dbReference>
<gene>
    <name evidence="11" type="ORF">ENS56_02690</name>
</gene>
<evidence type="ECO:0000256" key="1">
    <source>
        <dbReference type="ARBA" id="ARBA00001966"/>
    </source>
</evidence>
<dbReference type="GO" id="GO:0051536">
    <property type="term" value="F:iron-sulfur cluster binding"/>
    <property type="evidence" value="ECO:0007669"/>
    <property type="project" value="UniProtKB-KW"/>
</dbReference>
<keyword evidence="4" id="KW-0227">DNA damage</keyword>
<dbReference type="Pfam" id="PF00730">
    <property type="entry name" value="HhH-GPD"/>
    <property type="match status" value="1"/>
</dbReference>
<keyword evidence="3" id="KW-0479">Metal-binding</keyword>
<evidence type="ECO:0000256" key="9">
    <source>
        <dbReference type="ARBA" id="ARBA00023295"/>
    </source>
</evidence>
<evidence type="ECO:0000256" key="7">
    <source>
        <dbReference type="ARBA" id="ARBA00023014"/>
    </source>
</evidence>
<dbReference type="AlphaFoldDB" id="A0A832CVH0"/>
<evidence type="ECO:0000256" key="4">
    <source>
        <dbReference type="ARBA" id="ARBA00022763"/>
    </source>
</evidence>
<comment type="cofactor">
    <cofactor evidence="1">
        <name>[4Fe-4S] cluster</name>
        <dbReference type="ChEBI" id="CHEBI:49883"/>
    </cofactor>
</comment>
<dbReference type="SMART" id="SM00478">
    <property type="entry name" value="ENDO3c"/>
    <property type="match status" value="1"/>
</dbReference>
<evidence type="ECO:0000256" key="6">
    <source>
        <dbReference type="ARBA" id="ARBA00023004"/>
    </source>
</evidence>
<evidence type="ECO:0000256" key="3">
    <source>
        <dbReference type="ARBA" id="ARBA00022723"/>
    </source>
</evidence>
<dbReference type="GO" id="GO:0016798">
    <property type="term" value="F:hydrolase activity, acting on glycosyl bonds"/>
    <property type="evidence" value="ECO:0007669"/>
    <property type="project" value="UniProtKB-KW"/>
</dbReference>
<dbReference type="PANTHER" id="PTHR47203">
    <property type="match status" value="1"/>
</dbReference>
<reference evidence="11" key="1">
    <citation type="journal article" date="2020" name="mSystems">
        <title>Genome- and Community-Level Interaction Insights into Carbon Utilization and Element Cycling Functions of Hydrothermarchaeota in Hydrothermal Sediment.</title>
        <authorList>
            <person name="Zhou Z."/>
            <person name="Liu Y."/>
            <person name="Xu W."/>
            <person name="Pan J."/>
            <person name="Luo Z.H."/>
            <person name="Li M."/>
        </authorList>
    </citation>
    <scope>NUCLEOTIDE SEQUENCE [LARGE SCALE GENOMIC DNA]</scope>
    <source>
        <strain evidence="11">SpSt-500</strain>
    </source>
</reference>
<evidence type="ECO:0000256" key="5">
    <source>
        <dbReference type="ARBA" id="ARBA00022801"/>
    </source>
</evidence>
<evidence type="ECO:0000256" key="8">
    <source>
        <dbReference type="ARBA" id="ARBA00023204"/>
    </source>
</evidence>
<evidence type="ECO:0000259" key="10">
    <source>
        <dbReference type="SMART" id="SM00478"/>
    </source>
</evidence>
<dbReference type="GO" id="GO:0006284">
    <property type="term" value="P:base-excision repair"/>
    <property type="evidence" value="ECO:0007669"/>
    <property type="project" value="InterPro"/>
</dbReference>
<dbReference type="InterPro" id="IPR004035">
    <property type="entry name" value="Endouclease-III_FeS-bd_BS"/>
</dbReference>
<comment type="similarity">
    <text evidence="2">Belongs to the Nth/MutY family.</text>
</comment>
<organism evidence="11">
    <name type="scientific">Ignavibacterium album</name>
    <dbReference type="NCBI Taxonomy" id="591197"/>
    <lineage>
        <taxon>Bacteria</taxon>
        <taxon>Pseudomonadati</taxon>
        <taxon>Ignavibacteriota</taxon>
        <taxon>Ignavibacteria</taxon>
        <taxon>Ignavibacteriales</taxon>
        <taxon>Ignavibacteriaceae</taxon>
        <taxon>Ignavibacterium</taxon>
    </lineage>
</organism>
<accession>A0A832CVH0</accession>
<dbReference type="GO" id="GO:0046872">
    <property type="term" value="F:metal ion binding"/>
    <property type="evidence" value="ECO:0007669"/>
    <property type="project" value="UniProtKB-KW"/>
</dbReference>
<comment type="caution">
    <text evidence="11">The sequence shown here is derived from an EMBL/GenBank/DDBJ whole genome shotgun (WGS) entry which is preliminary data.</text>
</comment>
<evidence type="ECO:0000313" key="11">
    <source>
        <dbReference type="EMBL" id="HGT46921.1"/>
    </source>
</evidence>
<dbReference type="GO" id="GO:0004519">
    <property type="term" value="F:endonuclease activity"/>
    <property type="evidence" value="ECO:0007669"/>
    <property type="project" value="UniProtKB-KW"/>
</dbReference>
<keyword evidence="9" id="KW-0326">Glycosidase</keyword>
<protein>
    <submittedName>
        <fullName evidence="11">Endonuclease III</fullName>
    </submittedName>
</protein>
<dbReference type="EMBL" id="DSVI01000004">
    <property type="protein sequence ID" value="HGT46921.1"/>
    <property type="molecule type" value="Genomic_DNA"/>
</dbReference>
<dbReference type="Gene3D" id="1.10.340.30">
    <property type="entry name" value="Hypothetical protein, domain 2"/>
    <property type="match status" value="1"/>
</dbReference>
<dbReference type="PANTHER" id="PTHR47203:SF1">
    <property type="entry name" value="HYPOTHETICAL BASE EXCISION DNA REPAIR PROTEIN (EUROFUNG)"/>
    <property type="match status" value="1"/>
</dbReference>
<sequence length="236" mass="26969">MKNKIQNINKLLVEHFGIPERSKKLPDPLDIIIGTILSQNTNDKNSYKAFLNLKNSVKVWDDVLNMKPSQIEKLIKVAGLGKQKSQAIINLLKNLKKDNGRISLNHIKKKKDDEIIDELTSHKGIGVKTASCVLLFALDRNICPVDTHVHRILNRIGLVKTTSPEKTFYAIKNFIPEKSAHSFHTNLLRLGREYCTPTNPKCYDCPIESKCNYPDKNYSNKRTINKNDFFLLDSIK</sequence>
<dbReference type="InterPro" id="IPR011257">
    <property type="entry name" value="DNA_glycosylase"/>
</dbReference>
<keyword evidence="5" id="KW-0378">Hydrolase</keyword>
<keyword evidence="7" id="KW-0411">Iron-sulfur</keyword>
<dbReference type="SUPFAM" id="SSF48150">
    <property type="entry name" value="DNA-glycosylase"/>
    <property type="match status" value="1"/>
</dbReference>